<dbReference type="SUPFAM" id="SSF52374">
    <property type="entry name" value="Nucleotidylyl transferase"/>
    <property type="match status" value="1"/>
</dbReference>
<dbReference type="OrthoDB" id="17102at2759"/>
<evidence type="ECO:0000313" key="3">
    <source>
        <dbReference type="EMBL" id="EPS94562.1"/>
    </source>
</evidence>
<evidence type="ECO:0000259" key="2">
    <source>
        <dbReference type="Pfam" id="PF01467"/>
    </source>
</evidence>
<dbReference type="EC" id="2.7.7.15" evidence="1"/>
<evidence type="ECO:0000256" key="1">
    <source>
        <dbReference type="ARBA" id="ARBA00026101"/>
    </source>
</evidence>
<feature type="domain" description="Cytidyltransferase-like" evidence="2">
    <location>
        <begin position="104"/>
        <end position="217"/>
    </location>
</feature>
<dbReference type="InParanoid" id="S8DPI0"/>
<dbReference type="PANTHER" id="PTHR10739">
    <property type="entry name" value="CYTIDYLYLTRANSFERASE"/>
    <property type="match status" value="1"/>
</dbReference>
<keyword evidence="4" id="KW-1185">Reference proteome</keyword>
<reference evidence="3 4" key="1">
    <citation type="journal article" date="2012" name="Science">
        <title>The Paleozoic origin of enzymatic lignin decomposition reconstructed from 31 fungal genomes.</title>
        <authorList>
            <person name="Floudas D."/>
            <person name="Binder M."/>
            <person name="Riley R."/>
            <person name="Barry K."/>
            <person name="Blanchette R.A."/>
            <person name="Henrissat B."/>
            <person name="Martinez A.T."/>
            <person name="Otillar R."/>
            <person name="Spatafora J.W."/>
            <person name="Yadav J.S."/>
            <person name="Aerts A."/>
            <person name="Benoit I."/>
            <person name="Boyd A."/>
            <person name="Carlson A."/>
            <person name="Copeland A."/>
            <person name="Coutinho P.M."/>
            <person name="de Vries R.P."/>
            <person name="Ferreira P."/>
            <person name="Findley K."/>
            <person name="Foster B."/>
            <person name="Gaskell J."/>
            <person name="Glotzer D."/>
            <person name="Gorecki P."/>
            <person name="Heitman J."/>
            <person name="Hesse C."/>
            <person name="Hori C."/>
            <person name="Igarashi K."/>
            <person name="Jurgens J.A."/>
            <person name="Kallen N."/>
            <person name="Kersten P."/>
            <person name="Kohler A."/>
            <person name="Kuees U."/>
            <person name="Kumar T.K.A."/>
            <person name="Kuo A."/>
            <person name="LaButti K."/>
            <person name="Larrondo L.F."/>
            <person name="Lindquist E."/>
            <person name="Ling A."/>
            <person name="Lombard V."/>
            <person name="Lucas S."/>
            <person name="Lundell T."/>
            <person name="Martin R."/>
            <person name="McLaughlin D.J."/>
            <person name="Morgenstern I."/>
            <person name="Morin E."/>
            <person name="Murat C."/>
            <person name="Nagy L.G."/>
            <person name="Nolan M."/>
            <person name="Ohm R.A."/>
            <person name="Patyshakuliyeva A."/>
            <person name="Rokas A."/>
            <person name="Ruiz-Duenas F.J."/>
            <person name="Sabat G."/>
            <person name="Salamov A."/>
            <person name="Samejima M."/>
            <person name="Schmutz J."/>
            <person name="Slot J.C."/>
            <person name="St John F."/>
            <person name="Stenlid J."/>
            <person name="Sun H."/>
            <person name="Sun S."/>
            <person name="Syed K."/>
            <person name="Tsang A."/>
            <person name="Wiebenga A."/>
            <person name="Young D."/>
            <person name="Pisabarro A."/>
            <person name="Eastwood D.C."/>
            <person name="Martin F."/>
            <person name="Cullen D."/>
            <person name="Grigoriev I.V."/>
            <person name="Hibbett D.S."/>
        </authorList>
    </citation>
    <scope>NUCLEOTIDE SEQUENCE</scope>
    <source>
        <strain evidence="4">FP-58527</strain>
    </source>
</reference>
<dbReference type="AlphaFoldDB" id="S8DPI0"/>
<evidence type="ECO:0000313" key="4">
    <source>
        <dbReference type="Proteomes" id="UP000015241"/>
    </source>
</evidence>
<dbReference type="Proteomes" id="UP000015241">
    <property type="component" value="Unassembled WGS sequence"/>
</dbReference>
<dbReference type="Pfam" id="PF01467">
    <property type="entry name" value="CTP_transf_like"/>
    <property type="match status" value="1"/>
</dbReference>
<accession>S8DPI0</accession>
<name>S8DPI0_FOMSC</name>
<dbReference type="STRING" id="743788.S8DPI0"/>
<dbReference type="InterPro" id="IPR004821">
    <property type="entry name" value="Cyt_trans-like"/>
</dbReference>
<dbReference type="eggNOG" id="KOG2804">
    <property type="taxonomic scope" value="Eukaryota"/>
</dbReference>
<sequence length="285" mass="31226">MAAMRRSLDAASVFSNDDLSESDYDVISDGHHSLGSSIADLGHVAGSAALREPAPLQPARDRFDTVALSPDDIQAYVQNAVPVAAAGALTRSADGELRTVRVYVDGVWDPFQARDALQLRQAKLAFPSVHLMVGVLADDLCEAHQSPIIWPHVDRCEVLRHCRWVDEVVPDAPWTIDEPFLRAKKIDYVAIDEGSSVNPACDKERLRGYDLVKSLRKSIPTRRTNTLTGAEPRSLSLFVESTKGTVRGTTNLPGSFHQHLNLGDDNDTNPFEEPKQDIFGIGYGV</sequence>
<dbReference type="EMBL" id="KE504229">
    <property type="protein sequence ID" value="EPS94562.1"/>
    <property type="molecule type" value="Genomic_DNA"/>
</dbReference>
<protein>
    <recommendedName>
        <fullName evidence="1">choline-phosphate cytidylyltransferase</fullName>
        <ecNumber evidence="1">2.7.7.15</ecNumber>
    </recommendedName>
</protein>
<dbReference type="HOGENOM" id="CLU_034585_1_1_1"/>
<dbReference type="PANTHER" id="PTHR10739:SF13">
    <property type="entry name" value="CHOLINE-PHOSPHATE CYTIDYLYLTRANSFERASE"/>
    <property type="match status" value="1"/>
</dbReference>
<gene>
    <name evidence="3" type="ORF">FOMPIDRAFT_1026151</name>
</gene>
<proteinExistence type="predicted"/>
<dbReference type="GO" id="GO:0005635">
    <property type="term" value="C:nuclear envelope"/>
    <property type="evidence" value="ECO:0007669"/>
    <property type="project" value="TreeGrafter"/>
</dbReference>
<dbReference type="InterPro" id="IPR045049">
    <property type="entry name" value="Pcy1-like"/>
</dbReference>
<dbReference type="GO" id="GO:0004105">
    <property type="term" value="F:choline-phosphate cytidylyltransferase activity"/>
    <property type="evidence" value="ECO:0007669"/>
    <property type="project" value="UniProtKB-EC"/>
</dbReference>
<dbReference type="GO" id="GO:0031210">
    <property type="term" value="F:phosphatidylcholine binding"/>
    <property type="evidence" value="ECO:0007669"/>
    <property type="project" value="TreeGrafter"/>
</dbReference>
<organism evidence="3 4">
    <name type="scientific">Fomitopsis schrenkii</name>
    <name type="common">Brown rot fungus</name>
    <dbReference type="NCBI Taxonomy" id="2126942"/>
    <lineage>
        <taxon>Eukaryota</taxon>
        <taxon>Fungi</taxon>
        <taxon>Dikarya</taxon>
        <taxon>Basidiomycota</taxon>
        <taxon>Agaricomycotina</taxon>
        <taxon>Agaricomycetes</taxon>
        <taxon>Polyporales</taxon>
        <taxon>Fomitopsis</taxon>
    </lineage>
</organism>
<dbReference type="Gene3D" id="3.40.50.620">
    <property type="entry name" value="HUPs"/>
    <property type="match status" value="1"/>
</dbReference>
<dbReference type="InterPro" id="IPR014729">
    <property type="entry name" value="Rossmann-like_a/b/a_fold"/>
</dbReference>